<evidence type="ECO:0000313" key="3">
    <source>
        <dbReference type="Proteomes" id="UP000006056"/>
    </source>
</evidence>
<accession>I3ZDF8</accession>
<keyword evidence="1" id="KW-0812">Transmembrane</keyword>
<sequence length="93" mass="10139">MRHSWKQHAAAAAVSVCLLTLVEYAFVHHSYTGERSAYLARQAKFYDRHTYGNGVGLALFGSLITAAGAVCLAVIPYELILRALNSKRLGGED</sequence>
<protein>
    <submittedName>
        <fullName evidence="2">Uncharacterized protein</fullName>
    </submittedName>
</protein>
<evidence type="ECO:0000313" key="2">
    <source>
        <dbReference type="EMBL" id="AFL87276.1"/>
    </source>
</evidence>
<dbReference type="AlphaFoldDB" id="I3ZDF8"/>
<dbReference type="RefSeq" id="WP_014784845.1">
    <property type="nucleotide sequence ID" value="NC_018014.1"/>
</dbReference>
<keyword evidence="1" id="KW-0472">Membrane</keyword>
<reference evidence="2 3" key="1">
    <citation type="submission" date="2012-06" db="EMBL/GenBank/DDBJ databases">
        <title>Complete genome of Terriglobus roseus DSM 18391.</title>
        <authorList>
            <consortium name="US DOE Joint Genome Institute (JGI-PGF)"/>
            <person name="Lucas S."/>
            <person name="Copeland A."/>
            <person name="Lapidus A."/>
            <person name="Glavina del Rio T."/>
            <person name="Dalin E."/>
            <person name="Tice H."/>
            <person name="Bruce D."/>
            <person name="Goodwin L."/>
            <person name="Pitluck S."/>
            <person name="Peters L."/>
            <person name="Mikhailova N."/>
            <person name="Munk A.C.C."/>
            <person name="Kyrpides N."/>
            <person name="Mavromatis K."/>
            <person name="Ivanova N."/>
            <person name="Brettin T."/>
            <person name="Detter J.C."/>
            <person name="Han C."/>
            <person name="Larimer F."/>
            <person name="Land M."/>
            <person name="Hauser L."/>
            <person name="Markowitz V."/>
            <person name="Cheng J.-F."/>
            <person name="Hugenholtz P."/>
            <person name="Woyke T."/>
            <person name="Wu D."/>
            <person name="Brambilla E."/>
            <person name="Klenk H.-P."/>
            <person name="Eisen J.A."/>
        </authorList>
    </citation>
    <scope>NUCLEOTIDE SEQUENCE [LARGE SCALE GENOMIC DNA]</scope>
    <source>
        <strain evidence="3">DSM 18391 / NRRL B-41598 / KBS 63</strain>
    </source>
</reference>
<gene>
    <name evidence="2" type="ordered locus">Terro_0954</name>
</gene>
<dbReference type="STRING" id="926566.Terro_0954"/>
<keyword evidence="1" id="KW-1133">Transmembrane helix</keyword>
<dbReference type="KEGG" id="trs:Terro_0954"/>
<proteinExistence type="predicted"/>
<organism evidence="2 3">
    <name type="scientific">Terriglobus roseus (strain DSM 18391 / NRRL B-41598 / KBS 63)</name>
    <dbReference type="NCBI Taxonomy" id="926566"/>
    <lineage>
        <taxon>Bacteria</taxon>
        <taxon>Pseudomonadati</taxon>
        <taxon>Acidobacteriota</taxon>
        <taxon>Terriglobia</taxon>
        <taxon>Terriglobales</taxon>
        <taxon>Acidobacteriaceae</taxon>
        <taxon>Terriglobus</taxon>
    </lineage>
</organism>
<name>I3ZDF8_TERRK</name>
<evidence type="ECO:0000256" key="1">
    <source>
        <dbReference type="SAM" id="Phobius"/>
    </source>
</evidence>
<keyword evidence="3" id="KW-1185">Reference proteome</keyword>
<dbReference type="Proteomes" id="UP000006056">
    <property type="component" value="Chromosome"/>
</dbReference>
<dbReference type="OrthoDB" id="9917371at2"/>
<dbReference type="EMBL" id="CP003379">
    <property type="protein sequence ID" value="AFL87276.1"/>
    <property type="molecule type" value="Genomic_DNA"/>
</dbReference>
<feature type="transmembrane region" description="Helical" evidence="1">
    <location>
        <begin position="55"/>
        <end position="80"/>
    </location>
</feature>
<dbReference type="HOGENOM" id="CLU_2398576_0_0_0"/>